<accession>A0ABT0H953</accession>
<organism evidence="2 3">
    <name type="scientific">Psychroserpens algicola</name>
    <dbReference type="NCBI Taxonomy" id="1719034"/>
    <lineage>
        <taxon>Bacteria</taxon>
        <taxon>Pseudomonadati</taxon>
        <taxon>Bacteroidota</taxon>
        <taxon>Flavobacteriia</taxon>
        <taxon>Flavobacteriales</taxon>
        <taxon>Flavobacteriaceae</taxon>
        <taxon>Psychroserpens</taxon>
    </lineage>
</organism>
<dbReference type="PANTHER" id="PTHR20883">
    <property type="entry name" value="PHYTANOYL-COA DIOXYGENASE DOMAIN CONTAINING 1"/>
    <property type="match status" value="1"/>
</dbReference>
<comment type="cofactor">
    <cofactor evidence="1">
        <name>Fe(2+)</name>
        <dbReference type="ChEBI" id="CHEBI:29033"/>
    </cofactor>
</comment>
<comment type="caution">
    <text evidence="2">The sequence shown here is derived from an EMBL/GenBank/DDBJ whole genome shotgun (WGS) entry which is preliminary data.</text>
</comment>
<sequence>MPELKDILFNKNFKKLIKTINKEAFLTKAIYFDKSPQDNWYVSWHQDVPINVLEKIETKGFTSWTNKKGVIGVRPPEDISKNTFALRIHLDDTTVKNGALKVIPGSHQKRLTDEEIKLITTNSIPFVSELGAGGVQLLKPLLLHASSASKVQRRRRVLHLEFSSIELPNGLQYAEREDL</sequence>
<evidence type="ECO:0000313" key="2">
    <source>
        <dbReference type="EMBL" id="MCK8480367.1"/>
    </source>
</evidence>
<protein>
    <submittedName>
        <fullName evidence="2">Phytanoyl-CoA dioxygenase family protein</fullName>
    </submittedName>
</protein>
<dbReference type="Gene3D" id="2.60.120.620">
    <property type="entry name" value="q2cbj1_9rhob like domain"/>
    <property type="match status" value="1"/>
</dbReference>
<keyword evidence="2" id="KW-0223">Dioxygenase</keyword>
<dbReference type="SUPFAM" id="SSF51197">
    <property type="entry name" value="Clavaminate synthase-like"/>
    <property type="match status" value="1"/>
</dbReference>
<reference evidence="2" key="1">
    <citation type="submission" date="2022-04" db="EMBL/GenBank/DDBJ databases">
        <authorList>
            <person name="Ren T."/>
        </authorList>
    </citation>
    <scope>NUCLEOTIDE SEQUENCE</scope>
    <source>
        <strain evidence="2">F63249</strain>
    </source>
</reference>
<evidence type="ECO:0000256" key="1">
    <source>
        <dbReference type="ARBA" id="ARBA00001954"/>
    </source>
</evidence>
<evidence type="ECO:0000313" key="3">
    <source>
        <dbReference type="Proteomes" id="UP001203687"/>
    </source>
</evidence>
<dbReference type="GO" id="GO:0051213">
    <property type="term" value="F:dioxygenase activity"/>
    <property type="evidence" value="ECO:0007669"/>
    <property type="project" value="UniProtKB-KW"/>
</dbReference>
<dbReference type="Proteomes" id="UP001203687">
    <property type="component" value="Unassembled WGS sequence"/>
</dbReference>
<dbReference type="Pfam" id="PF05721">
    <property type="entry name" value="PhyH"/>
    <property type="match status" value="1"/>
</dbReference>
<dbReference type="InterPro" id="IPR008775">
    <property type="entry name" value="Phytyl_CoA_dOase-like"/>
</dbReference>
<dbReference type="EMBL" id="JALPQF010000005">
    <property type="protein sequence ID" value="MCK8480367.1"/>
    <property type="molecule type" value="Genomic_DNA"/>
</dbReference>
<gene>
    <name evidence="2" type="ORF">MUY34_07020</name>
</gene>
<name>A0ABT0H953_9FLAO</name>
<proteinExistence type="predicted"/>
<dbReference type="PANTHER" id="PTHR20883:SF48">
    <property type="entry name" value="ECTOINE DIOXYGENASE"/>
    <property type="match status" value="1"/>
</dbReference>
<keyword evidence="3" id="KW-1185">Reference proteome</keyword>
<keyword evidence="2" id="KW-0560">Oxidoreductase</keyword>